<organism evidence="4 5">
    <name type="scientific">Paenibacillus phytohabitans</name>
    <dbReference type="NCBI Taxonomy" id="2654978"/>
    <lineage>
        <taxon>Bacteria</taxon>
        <taxon>Bacillati</taxon>
        <taxon>Bacillota</taxon>
        <taxon>Bacilli</taxon>
        <taxon>Bacillales</taxon>
        <taxon>Paenibacillaceae</taxon>
        <taxon>Paenibacillus</taxon>
    </lineage>
</organism>
<proteinExistence type="predicted"/>
<evidence type="ECO:0000259" key="3">
    <source>
        <dbReference type="PROSITE" id="PS51186"/>
    </source>
</evidence>
<dbReference type="InterPro" id="IPR051016">
    <property type="entry name" value="Diverse_Substrate_AcTransf"/>
</dbReference>
<dbReference type="InterPro" id="IPR016181">
    <property type="entry name" value="Acyl_CoA_acyltransferase"/>
</dbReference>
<comment type="caution">
    <text evidence="4">The sequence shown here is derived from an EMBL/GenBank/DDBJ whole genome shotgun (WGS) entry which is preliminary data.</text>
</comment>
<dbReference type="SUPFAM" id="SSF55729">
    <property type="entry name" value="Acyl-CoA N-acyltransferases (Nat)"/>
    <property type="match status" value="1"/>
</dbReference>
<dbReference type="PROSITE" id="PS51186">
    <property type="entry name" value="GNAT"/>
    <property type="match status" value="1"/>
</dbReference>
<accession>A0ABX1YFY3</accession>
<dbReference type="Gene3D" id="3.40.630.30">
    <property type="match status" value="1"/>
</dbReference>
<sequence>MLNFRFERAGLEDVEELAPLFDEYRSYYGQASDLEAAREFLKARLSNEESVIFIAAAGEGADKRTYGMAQLYPSFSSITVQPVWILNDLFVTEAQRGHGLGSLLLEGVRGFAQGTGAKGLTLSTMTHNTGAQRLYEAQGYIRDESFFTYHLFF</sequence>
<evidence type="ECO:0000256" key="2">
    <source>
        <dbReference type="ARBA" id="ARBA00023315"/>
    </source>
</evidence>
<feature type="domain" description="N-acetyltransferase" evidence="3">
    <location>
        <begin position="4"/>
        <end position="153"/>
    </location>
</feature>
<dbReference type="EMBL" id="WHOB01000035">
    <property type="protein sequence ID" value="NOU79837.1"/>
    <property type="molecule type" value="Genomic_DNA"/>
</dbReference>
<name>A0ABX1YFY3_9BACL</name>
<reference evidence="4 5" key="1">
    <citation type="submission" date="2019-10" db="EMBL/GenBank/DDBJ databases">
        <title>Description of Paenibacillus terricola sp. nov.</title>
        <authorList>
            <person name="Carlier A."/>
            <person name="Qi S."/>
        </authorList>
    </citation>
    <scope>NUCLEOTIDE SEQUENCE [LARGE SCALE GENOMIC DNA]</scope>
    <source>
        <strain evidence="4 5">LMG 31459</strain>
    </source>
</reference>
<dbReference type="Proteomes" id="UP000596857">
    <property type="component" value="Unassembled WGS sequence"/>
</dbReference>
<evidence type="ECO:0000313" key="4">
    <source>
        <dbReference type="EMBL" id="NOU79837.1"/>
    </source>
</evidence>
<dbReference type="RefSeq" id="WP_171717643.1">
    <property type="nucleotide sequence ID" value="NZ_WHOB01000035.1"/>
</dbReference>
<dbReference type="CDD" id="cd04301">
    <property type="entry name" value="NAT_SF"/>
    <property type="match status" value="1"/>
</dbReference>
<gene>
    <name evidence="4" type="ORF">GC101_13225</name>
</gene>
<dbReference type="InterPro" id="IPR000182">
    <property type="entry name" value="GNAT_dom"/>
</dbReference>
<dbReference type="Pfam" id="PF00583">
    <property type="entry name" value="Acetyltransf_1"/>
    <property type="match status" value="1"/>
</dbReference>
<keyword evidence="1" id="KW-0808">Transferase</keyword>
<dbReference type="PANTHER" id="PTHR10545:SF29">
    <property type="entry name" value="GH14572P-RELATED"/>
    <property type="match status" value="1"/>
</dbReference>
<dbReference type="PANTHER" id="PTHR10545">
    <property type="entry name" value="DIAMINE N-ACETYLTRANSFERASE"/>
    <property type="match status" value="1"/>
</dbReference>
<evidence type="ECO:0000313" key="5">
    <source>
        <dbReference type="Proteomes" id="UP000596857"/>
    </source>
</evidence>
<protein>
    <submittedName>
        <fullName evidence="4">GNAT family N-acetyltransferase</fullName>
    </submittedName>
</protein>
<keyword evidence="5" id="KW-1185">Reference proteome</keyword>
<evidence type="ECO:0000256" key="1">
    <source>
        <dbReference type="ARBA" id="ARBA00022679"/>
    </source>
</evidence>
<keyword evidence="2" id="KW-0012">Acyltransferase</keyword>